<evidence type="ECO:0000256" key="2">
    <source>
        <dbReference type="ARBA" id="ARBA00007639"/>
    </source>
</evidence>
<evidence type="ECO:0000313" key="7">
    <source>
        <dbReference type="Proteomes" id="UP000542674"/>
    </source>
</evidence>
<dbReference type="AlphaFoldDB" id="A0A7W7WWP2"/>
<keyword evidence="4" id="KW-1133">Transmembrane helix</keyword>
<dbReference type="GO" id="GO:0030313">
    <property type="term" value="C:cell envelope"/>
    <property type="evidence" value="ECO:0007669"/>
    <property type="project" value="UniProtKB-SubCell"/>
</dbReference>
<keyword evidence="3" id="KW-0732">Signal</keyword>
<comment type="similarity">
    <text evidence="2">Belongs to the bacterial solute-binding protein 2 family.</text>
</comment>
<reference evidence="6 7" key="1">
    <citation type="submission" date="2020-08" db="EMBL/GenBank/DDBJ databases">
        <title>Sequencing the genomes of 1000 actinobacteria strains.</title>
        <authorList>
            <person name="Klenk H.-P."/>
        </authorList>
    </citation>
    <scope>NUCLEOTIDE SEQUENCE [LARGE SCALE GENOMIC DNA]</scope>
    <source>
        <strain evidence="6 7">DSM 45084</strain>
    </source>
</reference>
<name>A0A7W7WWP2_9PSEU</name>
<feature type="domain" description="Periplasmic binding protein" evidence="5">
    <location>
        <begin position="102"/>
        <end position="356"/>
    </location>
</feature>
<dbReference type="InterPro" id="IPR025997">
    <property type="entry name" value="SBP_2_dom"/>
</dbReference>
<dbReference type="GO" id="GO:0030246">
    <property type="term" value="F:carbohydrate binding"/>
    <property type="evidence" value="ECO:0007669"/>
    <property type="project" value="UniProtKB-ARBA"/>
</dbReference>
<evidence type="ECO:0000256" key="4">
    <source>
        <dbReference type="SAM" id="Phobius"/>
    </source>
</evidence>
<proteinExistence type="inferred from homology"/>
<evidence type="ECO:0000256" key="3">
    <source>
        <dbReference type="ARBA" id="ARBA00022729"/>
    </source>
</evidence>
<dbReference type="EMBL" id="JACHJS010000001">
    <property type="protein sequence ID" value="MBB4966182.1"/>
    <property type="molecule type" value="Genomic_DNA"/>
</dbReference>
<evidence type="ECO:0000313" key="6">
    <source>
        <dbReference type="EMBL" id="MBB4966182.1"/>
    </source>
</evidence>
<dbReference type="Proteomes" id="UP000542674">
    <property type="component" value="Unassembled WGS sequence"/>
</dbReference>
<comment type="subcellular location">
    <subcellularLocation>
        <location evidence="1">Cell envelope</location>
    </subcellularLocation>
</comment>
<dbReference type="SUPFAM" id="SSF53822">
    <property type="entry name" value="Periplasmic binding protein-like I"/>
    <property type="match status" value="1"/>
</dbReference>
<accession>A0A7W7WWP2</accession>
<organism evidence="6 7">
    <name type="scientific">Saccharothrix violaceirubra</name>
    <dbReference type="NCBI Taxonomy" id="413306"/>
    <lineage>
        <taxon>Bacteria</taxon>
        <taxon>Bacillati</taxon>
        <taxon>Actinomycetota</taxon>
        <taxon>Actinomycetes</taxon>
        <taxon>Pseudonocardiales</taxon>
        <taxon>Pseudonocardiaceae</taxon>
        <taxon>Saccharothrix</taxon>
    </lineage>
</organism>
<dbReference type="RefSeq" id="WP_312865703.1">
    <property type="nucleotide sequence ID" value="NZ_BAABAI010000005.1"/>
</dbReference>
<feature type="transmembrane region" description="Helical" evidence="4">
    <location>
        <begin position="39"/>
        <end position="58"/>
    </location>
</feature>
<evidence type="ECO:0000259" key="5">
    <source>
        <dbReference type="Pfam" id="PF13407"/>
    </source>
</evidence>
<gene>
    <name evidence="6" type="ORF">F4559_003541</name>
</gene>
<keyword evidence="4" id="KW-0472">Membrane</keyword>
<keyword evidence="4" id="KW-0812">Transmembrane</keyword>
<feature type="transmembrane region" description="Helical" evidence="4">
    <location>
        <begin position="64"/>
        <end position="80"/>
    </location>
</feature>
<keyword evidence="7" id="KW-1185">Reference proteome</keyword>
<sequence>MDETPRQRADATSDGRVVQAGRDVSFTVVYRSGPPSWPVVAWAVGLPVVGAIVVVRGGFPVDSVLVWVLLAVAAIVVLVRRRPRTRTRQAFLVTSAFSQKYWIAGLVQHMHGVLDRSGVDLVLKVPDHDYDAAAQAHHLRRVAANRDRYLGGFVIATEVHRLRAEFAEFCAELAVPVVFTDIEPFADDDHYPDNAAFVGYDSADLGARAGQWLRAHLRDRPAPIVLIVACREHEGRQTGCAEVLRAGLPDVSITVDDSCAFNRSRAYSALLNHIRVLERTRDTLDAVFCTNDEMALGVVDALDATDSPLVAHTVVVGVDGTAEARSLIDSRTSPLRATVVQDSHRLAESAMHVLERMHARRPTPKRTILTPEIHQAT</sequence>
<dbReference type="Gene3D" id="3.40.50.2300">
    <property type="match status" value="2"/>
</dbReference>
<dbReference type="Pfam" id="PF13407">
    <property type="entry name" value="Peripla_BP_4"/>
    <property type="match status" value="1"/>
</dbReference>
<dbReference type="InterPro" id="IPR028082">
    <property type="entry name" value="Peripla_BP_I"/>
</dbReference>
<evidence type="ECO:0000256" key="1">
    <source>
        <dbReference type="ARBA" id="ARBA00004196"/>
    </source>
</evidence>
<protein>
    <submittedName>
        <fullName evidence="6">Ribose transport system substrate-binding protein</fullName>
    </submittedName>
</protein>
<comment type="caution">
    <text evidence="6">The sequence shown here is derived from an EMBL/GenBank/DDBJ whole genome shotgun (WGS) entry which is preliminary data.</text>
</comment>
<dbReference type="PANTHER" id="PTHR46847:SF1">
    <property type="entry name" value="D-ALLOSE-BINDING PERIPLASMIC PROTEIN-RELATED"/>
    <property type="match status" value="1"/>
</dbReference>
<dbReference type="PANTHER" id="PTHR46847">
    <property type="entry name" value="D-ALLOSE-BINDING PERIPLASMIC PROTEIN-RELATED"/>
    <property type="match status" value="1"/>
</dbReference>